<protein>
    <submittedName>
        <fullName evidence="6">LysR family transcriptional regulator</fullName>
    </submittedName>
</protein>
<dbReference type="RefSeq" id="WP_115469267.1">
    <property type="nucleotide sequence ID" value="NZ_QKRA01000010.1"/>
</dbReference>
<dbReference type="GO" id="GO:0003700">
    <property type="term" value="F:DNA-binding transcription factor activity"/>
    <property type="evidence" value="ECO:0007669"/>
    <property type="project" value="InterPro"/>
</dbReference>
<dbReference type="OrthoDB" id="646694at2"/>
<evidence type="ECO:0000256" key="3">
    <source>
        <dbReference type="ARBA" id="ARBA00023125"/>
    </source>
</evidence>
<organism evidence="6 7">
    <name type="scientific">Marinomonas piezotolerans</name>
    <dbReference type="NCBI Taxonomy" id="2213058"/>
    <lineage>
        <taxon>Bacteria</taxon>
        <taxon>Pseudomonadati</taxon>
        <taxon>Pseudomonadota</taxon>
        <taxon>Gammaproteobacteria</taxon>
        <taxon>Oceanospirillales</taxon>
        <taxon>Oceanospirillaceae</taxon>
        <taxon>Marinomonas</taxon>
    </lineage>
</organism>
<dbReference type="PRINTS" id="PR00039">
    <property type="entry name" value="HTHLYSR"/>
</dbReference>
<dbReference type="FunFam" id="1.10.10.10:FF:000001">
    <property type="entry name" value="LysR family transcriptional regulator"/>
    <property type="match status" value="1"/>
</dbReference>
<dbReference type="SUPFAM" id="SSF46785">
    <property type="entry name" value="Winged helix' DNA-binding domain"/>
    <property type="match status" value="1"/>
</dbReference>
<keyword evidence="3" id="KW-0238">DNA-binding</keyword>
<dbReference type="InterPro" id="IPR005119">
    <property type="entry name" value="LysR_subst-bd"/>
</dbReference>
<feature type="domain" description="HTH lysR-type" evidence="5">
    <location>
        <begin position="1"/>
        <end position="58"/>
    </location>
</feature>
<dbReference type="PANTHER" id="PTHR30419">
    <property type="entry name" value="HTH-TYPE TRANSCRIPTIONAL REGULATOR YBHD"/>
    <property type="match status" value="1"/>
</dbReference>
<evidence type="ECO:0000313" key="6">
    <source>
        <dbReference type="EMBL" id="RDL43116.1"/>
    </source>
</evidence>
<dbReference type="CDD" id="cd05466">
    <property type="entry name" value="PBP2_LTTR_substrate"/>
    <property type="match status" value="1"/>
</dbReference>
<proteinExistence type="inferred from homology"/>
<comment type="similarity">
    <text evidence="1">Belongs to the LysR transcriptional regulatory family.</text>
</comment>
<dbReference type="InterPro" id="IPR036388">
    <property type="entry name" value="WH-like_DNA-bd_sf"/>
</dbReference>
<gene>
    <name evidence="6" type="ORF">DN730_16430</name>
</gene>
<dbReference type="SUPFAM" id="SSF53850">
    <property type="entry name" value="Periplasmic binding protein-like II"/>
    <property type="match status" value="1"/>
</dbReference>
<dbReference type="Gene3D" id="3.40.190.290">
    <property type="match status" value="1"/>
</dbReference>
<keyword evidence="7" id="KW-1185">Reference proteome</keyword>
<name>A0A370U5R9_9GAMM</name>
<dbReference type="GO" id="GO:0005829">
    <property type="term" value="C:cytosol"/>
    <property type="evidence" value="ECO:0007669"/>
    <property type="project" value="TreeGrafter"/>
</dbReference>
<dbReference type="Gene3D" id="1.10.10.10">
    <property type="entry name" value="Winged helix-like DNA-binding domain superfamily/Winged helix DNA-binding domain"/>
    <property type="match status" value="1"/>
</dbReference>
<dbReference type="GO" id="GO:0003677">
    <property type="term" value="F:DNA binding"/>
    <property type="evidence" value="ECO:0007669"/>
    <property type="project" value="UniProtKB-KW"/>
</dbReference>
<comment type="caution">
    <text evidence="6">The sequence shown here is derived from an EMBL/GenBank/DDBJ whole genome shotgun (WGS) entry which is preliminary data.</text>
</comment>
<dbReference type="Pfam" id="PF03466">
    <property type="entry name" value="LysR_substrate"/>
    <property type="match status" value="1"/>
</dbReference>
<dbReference type="Pfam" id="PF00126">
    <property type="entry name" value="HTH_1"/>
    <property type="match status" value="1"/>
</dbReference>
<dbReference type="PROSITE" id="PS50931">
    <property type="entry name" value="HTH_LYSR"/>
    <property type="match status" value="1"/>
</dbReference>
<evidence type="ECO:0000259" key="5">
    <source>
        <dbReference type="PROSITE" id="PS50931"/>
    </source>
</evidence>
<evidence type="ECO:0000256" key="2">
    <source>
        <dbReference type="ARBA" id="ARBA00023015"/>
    </source>
</evidence>
<evidence type="ECO:0000313" key="7">
    <source>
        <dbReference type="Proteomes" id="UP000254326"/>
    </source>
</evidence>
<reference evidence="6 7" key="1">
    <citation type="submission" date="2018-06" db="EMBL/GenBank/DDBJ databases">
        <title>Marinomonas sp. YLB-05 draft genome sequence.</title>
        <authorList>
            <person name="Yu L."/>
            <person name="Tang X."/>
        </authorList>
    </citation>
    <scope>NUCLEOTIDE SEQUENCE [LARGE SCALE GENOMIC DNA]</scope>
    <source>
        <strain evidence="6 7">YLB-05</strain>
    </source>
</reference>
<evidence type="ECO:0000256" key="1">
    <source>
        <dbReference type="ARBA" id="ARBA00009437"/>
    </source>
</evidence>
<dbReference type="PANTHER" id="PTHR30419:SF30">
    <property type="entry name" value="LYSR FAMILY TRANSCRIPTIONAL REGULATOR"/>
    <property type="match status" value="1"/>
</dbReference>
<dbReference type="EMBL" id="QKRA01000010">
    <property type="protein sequence ID" value="RDL43116.1"/>
    <property type="molecule type" value="Genomic_DNA"/>
</dbReference>
<accession>A0A370U5R9</accession>
<dbReference type="AlphaFoldDB" id="A0A370U5R9"/>
<keyword evidence="2" id="KW-0805">Transcription regulation</keyword>
<keyword evidence="4" id="KW-0804">Transcription</keyword>
<sequence length="298" mass="34112">MEIKPLRYFLAVAERLSFTRAAEQLHIAQPAISMAMKKLESELGVTLFHRYERKVSLTDEGRILKEYAKKVVQAADDTELAMRELDGMARGEVRVGIPSMLGSYYFPPILMAFKHRYPDLTLRVIEGGTWKLQQMLEAGEIDLSVIVAEAPNPQLETRALTREQMLVAVNADHPFAQKAAITPAEFFKEELVMFREGYFHRRIIDRLAQAHNITPNIGFETNLIPLIKSIIKQGFGVSTLLGMVIEENDELVTRPFDNNVWLDLTIAWRKGGYLSKANQVFLEFLIEQTEQQNQRFNQ</sequence>
<dbReference type="InterPro" id="IPR000847">
    <property type="entry name" value="LysR_HTH_N"/>
</dbReference>
<dbReference type="InterPro" id="IPR050950">
    <property type="entry name" value="HTH-type_LysR_regulators"/>
</dbReference>
<dbReference type="InterPro" id="IPR036390">
    <property type="entry name" value="WH_DNA-bd_sf"/>
</dbReference>
<dbReference type="Proteomes" id="UP000254326">
    <property type="component" value="Unassembled WGS sequence"/>
</dbReference>
<evidence type="ECO:0000256" key="4">
    <source>
        <dbReference type="ARBA" id="ARBA00023163"/>
    </source>
</evidence>